<evidence type="ECO:0000313" key="2">
    <source>
        <dbReference type="EMBL" id="MBW0499560.1"/>
    </source>
</evidence>
<proteinExistence type="predicted"/>
<dbReference type="AlphaFoldDB" id="A0A9Q3DBA3"/>
<organism evidence="2 3">
    <name type="scientific">Austropuccinia psidii MF-1</name>
    <dbReference type="NCBI Taxonomy" id="1389203"/>
    <lineage>
        <taxon>Eukaryota</taxon>
        <taxon>Fungi</taxon>
        <taxon>Dikarya</taxon>
        <taxon>Basidiomycota</taxon>
        <taxon>Pucciniomycotina</taxon>
        <taxon>Pucciniomycetes</taxon>
        <taxon>Pucciniales</taxon>
        <taxon>Sphaerophragmiaceae</taxon>
        <taxon>Austropuccinia</taxon>
    </lineage>
</organism>
<comment type="caution">
    <text evidence="2">The sequence shown here is derived from an EMBL/GenBank/DDBJ whole genome shotgun (WGS) entry which is preliminary data.</text>
</comment>
<dbReference type="EMBL" id="AVOT02015326">
    <property type="protein sequence ID" value="MBW0499560.1"/>
    <property type="molecule type" value="Genomic_DNA"/>
</dbReference>
<feature type="region of interest" description="Disordered" evidence="1">
    <location>
        <begin position="43"/>
        <end position="84"/>
    </location>
</feature>
<name>A0A9Q3DBA3_9BASI</name>
<dbReference type="Proteomes" id="UP000765509">
    <property type="component" value="Unassembled WGS sequence"/>
</dbReference>
<gene>
    <name evidence="2" type="ORF">O181_039275</name>
</gene>
<protein>
    <submittedName>
        <fullName evidence="2">Uncharacterized protein</fullName>
    </submittedName>
</protein>
<reference evidence="2" key="1">
    <citation type="submission" date="2021-03" db="EMBL/GenBank/DDBJ databases">
        <title>Draft genome sequence of rust myrtle Austropuccinia psidii MF-1, a brazilian biotype.</title>
        <authorList>
            <person name="Quecine M.C."/>
            <person name="Pachon D.M.R."/>
            <person name="Bonatelli M.L."/>
            <person name="Correr F.H."/>
            <person name="Franceschini L.M."/>
            <person name="Leite T.F."/>
            <person name="Margarido G.R.A."/>
            <person name="Almeida C.A."/>
            <person name="Ferrarezi J.A."/>
            <person name="Labate C.A."/>
        </authorList>
    </citation>
    <scope>NUCLEOTIDE SEQUENCE</scope>
    <source>
        <strain evidence="2">MF-1</strain>
    </source>
</reference>
<accession>A0A9Q3DBA3</accession>
<evidence type="ECO:0000313" key="3">
    <source>
        <dbReference type="Proteomes" id="UP000765509"/>
    </source>
</evidence>
<sequence>MLPQIHQEVMNCWHILKMFLKEEKIVRYSNGWNPLTSKTQIKKIKKYHAKKKESTKEEAPVSSTSKPLANPLPQEGKKNKKKNWRKPYYPSYRISKIQKDAMDNIFNMARTLMEFKDKEK</sequence>
<keyword evidence="3" id="KW-1185">Reference proteome</keyword>
<evidence type="ECO:0000256" key="1">
    <source>
        <dbReference type="SAM" id="MobiDB-lite"/>
    </source>
</evidence>